<dbReference type="PROSITE" id="PS50853">
    <property type="entry name" value="FN3"/>
    <property type="match status" value="1"/>
</dbReference>
<dbReference type="Gene3D" id="2.60.40.10">
    <property type="entry name" value="Immunoglobulins"/>
    <property type="match status" value="1"/>
</dbReference>
<keyword evidence="3" id="KW-1185">Reference proteome</keyword>
<evidence type="ECO:0000259" key="1">
    <source>
        <dbReference type="PROSITE" id="PS50853"/>
    </source>
</evidence>
<reference evidence="2 3" key="1">
    <citation type="submission" date="2024-08" db="EMBL/GenBank/DDBJ databases">
        <title>Clostridium lapicellarii sp. nov., and Clostridium renhuaiense sp. nov., two species isolated from the mud in a fermentation cellar used for producing sauce-flavour Chinese liquors.</title>
        <authorList>
            <person name="Yang F."/>
            <person name="Wang H."/>
            <person name="Chen L.Q."/>
            <person name="Zhou N."/>
            <person name="Lu J.J."/>
            <person name="Pu X.X."/>
            <person name="Wan B."/>
            <person name="Wang L."/>
            <person name="Liu S.J."/>
        </authorList>
    </citation>
    <scope>NUCLEOTIDE SEQUENCE [LARGE SCALE GENOMIC DNA]</scope>
    <source>
        <strain evidence="2 3">MT-113</strain>
    </source>
</reference>
<sequence>MTTYNIYRNGAKIEEGLTEKDYTDTGLESNTEYSYQVSAVNEAGESPLSTALQVTTESIAVTGVTLNKTSTSIAAGANETLIATILPEDATDKGVVWTSSDETKATVDSTGKVTGIAEGTATITAKSHGDQAKTATCEVTIIAA</sequence>
<dbReference type="Pfam" id="PF02368">
    <property type="entry name" value="Big_2"/>
    <property type="match status" value="1"/>
</dbReference>
<evidence type="ECO:0000313" key="3">
    <source>
        <dbReference type="Proteomes" id="UP001565220"/>
    </source>
</evidence>
<gene>
    <name evidence="2" type="ORF">AB8S09_06790</name>
</gene>
<accession>A0ABV4DVT6</accession>
<protein>
    <submittedName>
        <fullName evidence="2">Ig domain-containing protein</fullName>
    </submittedName>
</protein>
<dbReference type="Proteomes" id="UP001565220">
    <property type="component" value="Unassembled WGS sequence"/>
</dbReference>
<dbReference type="SUPFAM" id="SSF49373">
    <property type="entry name" value="Invasin/intimin cell-adhesion fragments"/>
    <property type="match status" value="1"/>
</dbReference>
<dbReference type="InterPro" id="IPR003343">
    <property type="entry name" value="Big_2"/>
</dbReference>
<dbReference type="InterPro" id="IPR003961">
    <property type="entry name" value="FN3_dom"/>
</dbReference>
<dbReference type="InterPro" id="IPR036116">
    <property type="entry name" value="FN3_sf"/>
</dbReference>
<feature type="domain" description="Fibronectin type-III" evidence="1">
    <location>
        <begin position="1"/>
        <end position="59"/>
    </location>
</feature>
<dbReference type="RefSeq" id="WP_369868750.1">
    <property type="nucleotide sequence ID" value="NZ_JBGFFE010000007.1"/>
</dbReference>
<dbReference type="CDD" id="cd00063">
    <property type="entry name" value="FN3"/>
    <property type="match status" value="1"/>
</dbReference>
<dbReference type="InterPro" id="IPR008964">
    <property type="entry name" value="Invasin/intimin_cell_adhesion"/>
</dbReference>
<comment type="caution">
    <text evidence="2">The sequence shown here is derived from an EMBL/GenBank/DDBJ whole genome shotgun (WGS) entry which is preliminary data.</text>
</comment>
<proteinExistence type="predicted"/>
<dbReference type="SUPFAM" id="SSF49265">
    <property type="entry name" value="Fibronectin type III"/>
    <property type="match status" value="1"/>
</dbReference>
<dbReference type="InterPro" id="IPR013783">
    <property type="entry name" value="Ig-like_fold"/>
</dbReference>
<organism evidence="2 3">
    <name type="scientific">Clostridium lapidicellarium</name>
    <dbReference type="NCBI Taxonomy" id="3240931"/>
    <lineage>
        <taxon>Bacteria</taxon>
        <taxon>Bacillati</taxon>
        <taxon>Bacillota</taxon>
        <taxon>Clostridia</taxon>
        <taxon>Eubacteriales</taxon>
        <taxon>Clostridiaceae</taxon>
        <taxon>Clostridium</taxon>
    </lineage>
</organism>
<dbReference type="EMBL" id="JBGFFE010000007">
    <property type="protein sequence ID" value="MEY8763346.1"/>
    <property type="molecule type" value="Genomic_DNA"/>
</dbReference>
<name>A0ABV4DVT6_9CLOT</name>
<dbReference type="SMART" id="SM00635">
    <property type="entry name" value="BID_2"/>
    <property type="match status" value="1"/>
</dbReference>
<dbReference type="Gene3D" id="2.60.40.1080">
    <property type="match status" value="1"/>
</dbReference>
<evidence type="ECO:0000313" key="2">
    <source>
        <dbReference type="EMBL" id="MEY8763346.1"/>
    </source>
</evidence>